<dbReference type="InterPro" id="IPR014710">
    <property type="entry name" value="RmlC-like_jellyroll"/>
</dbReference>
<dbReference type="InterPro" id="IPR053146">
    <property type="entry name" value="QDO-like"/>
</dbReference>
<dbReference type="PANTHER" id="PTHR36440:SF1">
    <property type="entry name" value="PUTATIVE (AFU_ORTHOLOGUE AFUA_8G07350)-RELATED"/>
    <property type="match status" value="1"/>
</dbReference>
<reference evidence="2" key="1">
    <citation type="submission" date="2023-06" db="EMBL/GenBank/DDBJ databases">
        <authorList>
            <person name="Noh H."/>
        </authorList>
    </citation>
    <scope>NUCLEOTIDE SEQUENCE</scope>
    <source>
        <strain evidence="2">DUCC20226</strain>
    </source>
</reference>
<feature type="domain" description="Cupin type-2" evidence="1">
    <location>
        <begin position="51"/>
        <end position="98"/>
    </location>
</feature>
<accession>A0AAD9VWN5</accession>
<dbReference type="InterPro" id="IPR013096">
    <property type="entry name" value="Cupin_2"/>
</dbReference>
<proteinExistence type="predicted"/>
<dbReference type="Pfam" id="PF07883">
    <property type="entry name" value="Cupin_2"/>
    <property type="match status" value="1"/>
</dbReference>
<protein>
    <recommendedName>
        <fullName evidence="1">Cupin type-2 domain-containing protein</fullName>
    </recommendedName>
</protein>
<dbReference type="PANTHER" id="PTHR36440">
    <property type="entry name" value="PUTATIVE (AFU_ORTHOLOGUE AFUA_8G07350)-RELATED"/>
    <property type="match status" value="1"/>
</dbReference>
<evidence type="ECO:0000313" key="3">
    <source>
        <dbReference type="Proteomes" id="UP001265746"/>
    </source>
</evidence>
<comment type="caution">
    <text evidence="2">The sequence shown here is derived from an EMBL/GenBank/DDBJ whole genome shotgun (WGS) entry which is preliminary data.</text>
</comment>
<dbReference type="EMBL" id="JAUJFL010000011">
    <property type="protein sequence ID" value="KAK2596539.1"/>
    <property type="molecule type" value="Genomic_DNA"/>
</dbReference>
<sequence length="181" mass="20394">MSDIKIIKTLVMGKGVKLHLMVDTSQPEDSISRYFTEGVVEGRPGDDLFEVPLHWHRNHSEYFEVREGRVQVTIDGVTKIASAGETTHVPAGLVHGFKGFPGERLVVREKSDPPGDYKHLFFADLLSGSWPAGFWHTMRTFYDGDGYPALGLYFKAFDFAFVTLFGGIAKLFLPKRQEKLE</sequence>
<dbReference type="Proteomes" id="UP001265746">
    <property type="component" value="Unassembled WGS sequence"/>
</dbReference>
<dbReference type="AlphaFoldDB" id="A0AAD9VWN5"/>
<dbReference type="SUPFAM" id="SSF51182">
    <property type="entry name" value="RmlC-like cupins"/>
    <property type="match status" value="1"/>
</dbReference>
<dbReference type="InterPro" id="IPR011051">
    <property type="entry name" value="RmlC_Cupin_sf"/>
</dbReference>
<organism evidence="2 3">
    <name type="scientific">Phomopsis amygdali</name>
    <name type="common">Fusicoccum amygdali</name>
    <dbReference type="NCBI Taxonomy" id="1214568"/>
    <lineage>
        <taxon>Eukaryota</taxon>
        <taxon>Fungi</taxon>
        <taxon>Dikarya</taxon>
        <taxon>Ascomycota</taxon>
        <taxon>Pezizomycotina</taxon>
        <taxon>Sordariomycetes</taxon>
        <taxon>Sordariomycetidae</taxon>
        <taxon>Diaporthales</taxon>
        <taxon>Diaporthaceae</taxon>
        <taxon>Diaporthe</taxon>
    </lineage>
</organism>
<name>A0AAD9VWN5_PHOAM</name>
<evidence type="ECO:0000259" key="1">
    <source>
        <dbReference type="Pfam" id="PF07883"/>
    </source>
</evidence>
<dbReference type="Gene3D" id="2.60.120.10">
    <property type="entry name" value="Jelly Rolls"/>
    <property type="match status" value="1"/>
</dbReference>
<evidence type="ECO:0000313" key="2">
    <source>
        <dbReference type="EMBL" id="KAK2596539.1"/>
    </source>
</evidence>
<gene>
    <name evidence="2" type="ORF">N8I77_013425</name>
</gene>
<keyword evidence="3" id="KW-1185">Reference proteome</keyword>